<dbReference type="PANTHER" id="PTHR43134:SF1">
    <property type="entry name" value="SIGNAL RECOGNITION PARTICLE RECEPTOR SUBUNIT ALPHA"/>
    <property type="match status" value="1"/>
</dbReference>
<dbReference type="InterPro" id="IPR013822">
    <property type="entry name" value="Signal_recog_particl_SRP54_hlx"/>
</dbReference>
<dbReference type="InterPro" id="IPR042101">
    <property type="entry name" value="SRP54_N_sf"/>
</dbReference>
<evidence type="ECO:0000256" key="3">
    <source>
        <dbReference type="ARBA" id="ARBA00022741"/>
    </source>
</evidence>
<keyword evidence="12" id="KW-1185">Reference proteome</keyword>
<dbReference type="InterPro" id="IPR004390">
    <property type="entry name" value="SR_rcpt_FtsY"/>
</dbReference>
<reference evidence="11 12" key="1">
    <citation type="submission" date="2014-04" db="EMBL/GenBank/DDBJ databases">
        <title>Draft Genome Sequence of Synergistes jonesii.</title>
        <authorList>
            <person name="Coil D.A."/>
            <person name="Eisen J.A."/>
            <person name="Holland-Moritz H.E."/>
        </authorList>
    </citation>
    <scope>NUCLEOTIDE SEQUENCE [LARGE SCALE GENOMIC DNA]</scope>
    <source>
        <strain evidence="11 12">78-1</strain>
    </source>
</reference>
<sequence>MSFFKNFAEKLKNAGNKWTQSVSNIFSDDPVTDDFWDELEESLILGDVGVDTTEELITELKRIMVERRITKRGELKAEFAGLLVSRLEAVPKMGAPLDLSAKPSVIIMIGVNGSGKTTTSGKLASQLKGEGKRVIMAAADTFRAAAIEQLKAWGGRAGVRVVAQAPESDPAAVVYDSIMAAKASGADVIIADTAGRLHTKSNLMEELSKIARVIKREIPEGPAEVLIVLDAVTGQNGFIQAETFAKAMPVTGVVLTKFDNTSKGGIVIAIADRLKMPIRYVGLGEGVDDLQLFEPKTFVETLLDVRDAE</sequence>
<keyword evidence="1 9" id="KW-1003">Cell membrane</keyword>
<dbReference type="SMART" id="SM00963">
    <property type="entry name" value="SRP54_N"/>
    <property type="match status" value="1"/>
</dbReference>
<dbReference type="eggNOG" id="COG0552">
    <property type="taxonomic scope" value="Bacteria"/>
</dbReference>
<dbReference type="GO" id="GO:0005737">
    <property type="term" value="C:cytoplasm"/>
    <property type="evidence" value="ECO:0007669"/>
    <property type="project" value="UniProtKB-SubCell"/>
</dbReference>
<dbReference type="FunFam" id="3.40.50.300:FF:000053">
    <property type="entry name" value="Signal recognition particle receptor FtsY"/>
    <property type="match status" value="1"/>
</dbReference>
<evidence type="ECO:0000259" key="10">
    <source>
        <dbReference type="PROSITE" id="PS00300"/>
    </source>
</evidence>
<dbReference type="RefSeq" id="WP_037978186.1">
    <property type="nucleotide sequence ID" value="NZ_JMKI01000051.1"/>
</dbReference>
<evidence type="ECO:0000256" key="1">
    <source>
        <dbReference type="ARBA" id="ARBA00022475"/>
    </source>
</evidence>
<evidence type="ECO:0000256" key="2">
    <source>
        <dbReference type="ARBA" id="ARBA00022490"/>
    </source>
</evidence>
<keyword evidence="3 9" id="KW-0547">Nucleotide-binding</keyword>
<protein>
    <recommendedName>
        <fullName evidence="9">Signal recognition particle receptor FtsY</fullName>
        <shortName evidence="9">SRP receptor</shortName>
        <ecNumber evidence="9">3.6.5.4</ecNumber>
    </recommendedName>
</protein>
<name>A0A073IP77_9BACT</name>
<feature type="binding site" evidence="9">
    <location>
        <begin position="256"/>
        <end position="259"/>
    </location>
    <ligand>
        <name>GTP</name>
        <dbReference type="ChEBI" id="CHEBI:37565"/>
    </ligand>
</feature>
<evidence type="ECO:0000256" key="8">
    <source>
        <dbReference type="ARBA" id="ARBA00048027"/>
    </source>
</evidence>
<dbReference type="SUPFAM" id="SSF52540">
    <property type="entry name" value="P-loop containing nucleoside triphosphate hydrolases"/>
    <property type="match status" value="1"/>
</dbReference>
<dbReference type="SUPFAM" id="SSF47364">
    <property type="entry name" value="Domain of the SRP/SRP receptor G-proteins"/>
    <property type="match status" value="1"/>
</dbReference>
<dbReference type="PANTHER" id="PTHR43134">
    <property type="entry name" value="SIGNAL RECOGNITION PARTICLE RECEPTOR SUBUNIT ALPHA"/>
    <property type="match status" value="1"/>
</dbReference>
<evidence type="ECO:0000256" key="4">
    <source>
        <dbReference type="ARBA" id="ARBA00022801"/>
    </source>
</evidence>
<feature type="domain" description="SRP54-type proteins GTP-binding" evidence="10">
    <location>
        <begin position="277"/>
        <end position="290"/>
    </location>
</feature>
<dbReference type="PROSITE" id="PS00300">
    <property type="entry name" value="SRP54"/>
    <property type="match status" value="1"/>
</dbReference>
<feature type="binding site" evidence="9">
    <location>
        <begin position="110"/>
        <end position="117"/>
    </location>
    <ligand>
        <name>GTP</name>
        <dbReference type="ChEBI" id="CHEBI:37565"/>
    </ligand>
</feature>
<dbReference type="SMART" id="SM00382">
    <property type="entry name" value="AAA"/>
    <property type="match status" value="1"/>
</dbReference>
<evidence type="ECO:0000313" key="12">
    <source>
        <dbReference type="Proteomes" id="UP000027665"/>
    </source>
</evidence>
<comment type="function">
    <text evidence="9">Involved in targeting and insertion of nascent membrane proteins into the cytoplasmic membrane. Acts as a receptor for the complex formed by the signal recognition particle (SRP) and the ribosome-nascent chain (RNC).</text>
</comment>
<dbReference type="Pfam" id="PF02881">
    <property type="entry name" value="SRP54_N"/>
    <property type="match status" value="1"/>
</dbReference>
<dbReference type="InterPro" id="IPR027417">
    <property type="entry name" value="P-loop_NTPase"/>
</dbReference>
<evidence type="ECO:0000256" key="7">
    <source>
        <dbReference type="ARBA" id="ARBA00023170"/>
    </source>
</evidence>
<evidence type="ECO:0000256" key="9">
    <source>
        <dbReference type="HAMAP-Rule" id="MF_00920"/>
    </source>
</evidence>
<dbReference type="AlphaFoldDB" id="A0A073IP77"/>
<dbReference type="HAMAP" id="MF_00920">
    <property type="entry name" value="FtsY"/>
    <property type="match status" value="1"/>
</dbReference>
<dbReference type="GO" id="GO:0005886">
    <property type="term" value="C:plasma membrane"/>
    <property type="evidence" value="ECO:0007669"/>
    <property type="project" value="UniProtKB-SubCell"/>
</dbReference>
<comment type="similarity">
    <text evidence="9">Belongs to the GTP-binding SRP family. FtsY subfamily.</text>
</comment>
<dbReference type="STRING" id="2754.EH55_11085"/>
<evidence type="ECO:0000256" key="6">
    <source>
        <dbReference type="ARBA" id="ARBA00023136"/>
    </source>
</evidence>
<evidence type="ECO:0000313" key="11">
    <source>
        <dbReference type="EMBL" id="KEJ91380.1"/>
    </source>
</evidence>
<dbReference type="SMART" id="SM00962">
    <property type="entry name" value="SRP54"/>
    <property type="match status" value="1"/>
</dbReference>
<dbReference type="GeneID" id="90984529"/>
<comment type="catalytic activity">
    <reaction evidence="8 9">
        <text>GTP + H2O = GDP + phosphate + H(+)</text>
        <dbReference type="Rhea" id="RHEA:19669"/>
        <dbReference type="ChEBI" id="CHEBI:15377"/>
        <dbReference type="ChEBI" id="CHEBI:15378"/>
        <dbReference type="ChEBI" id="CHEBI:37565"/>
        <dbReference type="ChEBI" id="CHEBI:43474"/>
        <dbReference type="ChEBI" id="CHEBI:58189"/>
        <dbReference type="EC" id="3.6.5.4"/>
    </reaction>
</comment>
<feature type="binding site" evidence="9">
    <location>
        <begin position="192"/>
        <end position="196"/>
    </location>
    <ligand>
        <name>GTP</name>
        <dbReference type="ChEBI" id="CHEBI:37565"/>
    </ligand>
</feature>
<comment type="subunit">
    <text evidence="9">Part of the signal recognition particle protein translocation system, which is composed of SRP and FtsY.</text>
</comment>
<dbReference type="InterPro" id="IPR036225">
    <property type="entry name" value="SRP/SRP_N"/>
</dbReference>
<evidence type="ECO:0000256" key="5">
    <source>
        <dbReference type="ARBA" id="ARBA00023134"/>
    </source>
</evidence>
<keyword evidence="7 9" id="KW-0675">Receptor</keyword>
<dbReference type="GO" id="GO:0006614">
    <property type="term" value="P:SRP-dependent cotranslational protein targeting to membrane"/>
    <property type="evidence" value="ECO:0007669"/>
    <property type="project" value="InterPro"/>
</dbReference>
<dbReference type="InterPro" id="IPR003593">
    <property type="entry name" value="AAA+_ATPase"/>
</dbReference>
<dbReference type="NCBIfam" id="TIGR00064">
    <property type="entry name" value="ftsY"/>
    <property type="match status" value="1"/>
</dbReference>
<dbReference type="Proteomes" id="UP000027665">
    <property type="component" value="Unassembled WGS sequence"/>
</dbReference>
<keyword evidence="6 9" id="KW-0472">Membrane</keyword>
<dbReference type="GO" id="GO:0005047">
    <property type="term" value="F:signal recognition particle binding"/>
    <property type="evidence" value="ECO:0007669"/>
    <property type="project" value="TreeGrafter"/>
</dbReference>
<dbReference type="OrthoDB" id="9804720at2"/>
<dbReference type="EMBL" id="JMKI01000051">
    <property type="protein sequence ID" value="KEJ91380.1"/>
    <property type="molecule type" value="Genomic_DNA"/>
</dbReference>
<dbReference type="Gene3D" id="3.40.50.300">
    <property type="entry name" value="P-loop containing nucleotide triphosphate hydrolases"/>
    <property type="match status" value="1"/>
</dbReference>
<keyword evidence="2 9" id="KW-0963">Cytoplasm</keyword>
<dbReference type="PATRIC" id="fig|2754.20.peg.1407"/>
<dbReference type="GO" id="GO:0003924">
    <property type="term" value="F:GTPase activity"/>
    <property type="evidence" value="ECO:0007669"/>
    <property type="project" value="UniProtKB-UniRule"/>
</dbReference>
<organism evidence="11 12">
    <name type="scientific">Synergistes jonesii</name>
    <dbReference type="NCBI Taxonomy" id="2754"/>
    <lineage>
        <taxon>Bacteria</taxon>
        <taxon>Thermotogati</taxon>
        <taxon>Synergistota</taxon>
        <taxon>Synergistia</taxon>
        <taxon>Synergistales</taxon>
        <taxon>Synergistaceae</taxon>
        <taxon>Synergistes</taxon>
    </lineage>
</organism>
<keyword evidence="4 9" id="KW-0378">Hydrolase</keyword>
<proteinExistence type="inferred from homology"/>
<comment type="caution">
    <text evidence="11">The sequence shown here is derived from an EMBL/GenBank/DDBJ whole genome shotgun (WGS) entry which is preliminary data.</text>
</comment>
<accession>A0A073IP77</accession>
<keyword evidence="5 9" id="KW-0342">GTP-binding</keyword>
<gene>
    <name evidence="9" type="primary">ftsY</name>
    <name evidence="11" type="ORF">EH55_11085</name>
</gene>
<dbReference type="EC" id="3.6.5.4" evidence="9"/>
<dbReference type="Pfam" id="PF00448">
    <property type="entry name" value="SRP54"/>
    <property type="match status" value="1"/>
</dbReference>
<dbReference type="Gene3D" id="1.20.120.140">
    <property type="entry name" value="Signal recognition particle SRP54, nucleotide-binding domain"/>
    <property type="match status" value="1"/>
</dbReference>
<dbReference type="InterPro" id="IPR000897">
    <property type="entry name" value="SRP54_GTPase_dom"/>
</dbReference>
<dbReference type="GO" id="GO:0005525">
    <property type="term" value="F:GTP binding"/>
    <property type="evidence" value="ECO:0007669"/>
    <property type="project" value="UniProtKB-UniRule"/>
</dbReference>
<comment type="subcellular location">
    <subcellularLocation>
        <location evidence="9">Cell membrane</location>
        <topology evidence="9">Peripheral membrane protein</topology>
        <orientation evidence="9">Cytoplasmic side</orientation>
    </subcellularLocation>
    <subcellularLocation>
        <location evidence="9">Cytoplasm</location>
    </subcellularLocation>
</comment>